<proteinExistence type="predicted"/>
<dbReference type="EMBL" id="UHFT01000001">
    <property type="protein sequence ID" value="SUN80276.1"/>
    <property type="molecule type" value="Genomic_DNA"/>
</dbReference>
<accession>A0A380L2B9</accession>
<dbReference type="Proteomes" id="UP000255236">
    <property type="component" value="Unassembled WGS sequence"/>
</dbReference>
<evidence type="ECO:0000313" key="1">
    <source>
        <dbReference type="EMBL" id="SUN80276.1"/>
    </source>
</evidence>
<sequence length="54" mass="6151">MFLFCRHCLVLVHYVNGACLFQVSTIVDKDKNLEGDEFVVIDMTSPETTKKTLT</sequence>
<gene>
    <name evidence="1" type="ORF">NCTC11063_00979</name>
</gene>
<dbReference type="AlphaFoldDB" id="A0A380L2B9"/>
<name>A0A380L2B9_9STRE</name>
<keyword evidence="2" id="KW-1185">Reference proteome</keyword>
<comment type="caution">
    <text evidence="1">The sequence shown here is derived from an EMBL/GenBank/DDBJ whole genome shotgun (WGS) entry which is preliminary data.</text>
</comment>
<organism evidence="1 2">
    <name type="scientific">Streptococcus milleri</name>
    <dbReference type="NCBI Taxonomy" id="33040"/>
    <lineage>
        <taxon>Bacteria</taxon>
        <taxon>Bacillati</taxon>
        <taxon>Bacillota</taxon>
        <taxon>Bacilli</taxon>
        <taxon>Lactobacillales</taxon>
        <taxon>Streptococcaceae</taxon>
        <taxon>Streptococcus</taxon>
    </lineage>
</organism>
<reference evidence="1" key="1">
    <citation type="submission" date="2018-06" db="EMBL/GenBank/DDBJ databases">
        <authorList>
            <consortium name="Pathogen Informatics"/>
            <person name="Doyle S."/>
        </authorList>
    </citation>
    <scope>NUCLEOTIDE SEQUENCE [LARGE SCALE GENOMIC DNA]</scope>
    <source>
        <strain evidence="1">NCTC11063</strain>
    </source>
</reference>
<protein>
    <submittedName>
        <fullName evidence="1">5-prime-nucleotidase family protein</fullName>
    </submittedName>
</protein>
<evidence type="ECO:0000313" key="2">
    <source>
        <dbReference type="Proteomes" id="UP000255236"/>
    </source>
</evidence>